<organism evidence="1 2">
    <name type="scientific">Candidatus Azoamicus ciliaticola</name>
    <dbReference type="NCBI Taxonomy" id="2652803"/>
    <lineage>
        <taxon>Bacteria</taxon>
        <taxon>Pseudomonadati</taxon>
        <taxon>Pseudomonadota</taxon>
        <taxon>Gammaproteobacteria</taxon>
        <taxon>Candidatus Azoamicaceae</taxon>
        <taxon>Candidatus Azoamicus</taxon>
    </lineage>
</organism>
<keyword evidence="2" id="KW-1185">Reference proteome</keyword>
<reference evidence="1 2" key="1">
    <citation type="submission" date="2020-04" db="EMBL/GenBank/DDBJ databases">
        <authorList>
            <person name="Graf S J."/>
        </authorList>
    </citation>
    <scope>NUCLEOTIDE SEQUENCE [LARGE SCALE GENOMIC DNA]</scope>
    <source>
        <strain evidence="1">1</strain>
    </source>
</reference>
<protein>
    <submittedName>
        <fullName evidence="1">Uncharacterized protein</fullName>
    </submittedName>
</protein>
<dbReference type="Proteomes" id="UP000509549">
    <property type="component" value="Chromosome"/>
</dbReference>
<accession>A0A6J5JX96</accession>
<dbReference type="KEGG" id="acil:ESZ_00255"/>
<dbReference type="RefSeq" id="WP_176604973.1">
    <property type="nucleotide sequence ID" value="NZ_LR794158.1"/>
</dbReference>
<dbReference type="Pfam" id="PF13624">
    <property type="entry name" value="SurA_N_3"/>
    <property type="match status" value="1"/>
</dbReference>
<evidence type="ECO:0000313" key="2">
    <source>
        <dbReference type="Proteomes" id="UP000509549"/>
    </source>
</evidence>
<evidence type="ECO:0000313" key="1">
    <source>
        <dbReference type="EMBL" id="CAB3976446.1"/>
    </source>
</evidence>
<dbReference type="EMBL" id="LR794158">
    <property type="protein sequence ID" value="CAB3976446.1"/>
    <property type="molecule type" value="Genomic_DNA"/>
</dbReference>
<dbReference type="SUPFAM" id="SSF109998">
    <property type="entry name" value="Triger factor/SurA peptide-binding domain-like"/>
    <property type="match status" value="1"/>
</dbReference>
<sequence length="384" mass="45685">MNIKSITTWIIITLLSLSLAITTITNPIQKEKKNINKIDSFIITKNEIENILNKIKNIYPSLTKIENVNSILEKKLIEHITSNIKFKKTAITCEKKELVYLIKKSKIFQNNGNFSEEKYKKYLEKQKISENTLQKHIKTLSENAKITKLKKKYENENIKTHNLPHTYTYLEKNKYKLISKKKLIQNTKIKKDFITFEKKHIENYKIATIYKILYENVNNKTNKYILVYQNDINEKILKLINKNEKTISLLTKHGNFLIKKINIIKQKLNKKTYKKDLINKYKTFKIKKLIKNKEKNIKSIGQEKIVFTSAKCKKNYTLTNIKKNDITKNKNGIIIIEKKYNKKLKIINNKKLKIIKEIIESKKQNLKKMLINTNHFNENQTYLW</sequence>
<gene>
    <name evidence="1" type="ORF">ESZ_00255</name>
</gene>
<proteinExistence type="predicted"/>
<name>A0A6J5JX96_9GAMM</name>
<dbReference type="InterPro" id="IPR027304">
    <property type="entry name" value="Trigger_fact/SurA_dom_sf"/>
</dbReference>
<dbReference type="AlphaFoldDB" id="A0A6J5JX96"/>